<feature type="region of interest" description="Disordered" evidence="1">
    <location>
        <begin position="64"/>
        <end position="86"/>
    </location>
</feature>
<protein>
    <submittedName>
        <fullName evidence="2">Uncharacterized protein</fullName>
    </submittedName>
</protein>
<evidence type="ECO:0000313" key="3">
    <source>
        <dbReference type="Proteomes" id="UP000233551"/>
    </source>
</evidence>
<dbReference type="AlphaFoldDB" id="A0A2I0HXM7"/>
<reference evidence="2 3" key="1">
    <citation type="submission" date="2017-11" db="EMBL/GenBank/DDBJ databases">
        <title>De-novo sequencing of pomegranate (Punica granatum L.) genome.</title>
        <authorList>
            <person name="Akparov Z."/>
            <person name="Amiraslanov A."/>
            <person name="Hajiyeva S."/>
            <person name="Abbasov M."/>
            <person name="Kaur K."/>
            <person name="Hamwieh A."/>
            <person name="Solovyev V."/>
            <person name="Salamov A."/>
            <person name="Braich B."/>
            <person name="Kosarev P."/>
            <person name="Mahmoud A."/>
            <person name="Hajiyev E."/>
            <person name="Babayeva S."/>
            <person name="Izzatullayeva V."/>
            <person name="Mammadov A."/>
            <person name="Mammadov A."/>
            <person name="Sharifova S."/>
            <person name="Ojaghi J."/>
            <person name="Eynullazada K."/>
            <person name="Bayramov B."/>
            <person name="Abdulazimova A."/>
            <person name="Shahmuradov I."/>
        </authorList>
    </citation>
    <scope>NUCLEOTIDE SEQUENCE [LARGE SCALE GENOMIC DNA]</scope>
    <source>
        <strain evidence="3">cv. AG2017</strain>
        <tissue evidence="2">Leaf</tissue>
    </source>
</reference>
<evidence type="ECO:0000313" key="2">
    <source>
        <dbReference type="EMBL" id="PKI36452.1"/>
    </source>
</evidence>
<gene>
    <name evidence="2" type="ORF">CRG98_043160</name>
</gene>
<dbReference type="Proteomes" id="UP000233551">
    <property type="component" value="Unassembled WGS sequence"/>
</dbReference>
<name>A0A2I0HXM7_PUNGR</name>
<sequence length="416" mass="46264">MAELPEDVIFDILTRLPIKPLTRLGGGWFVSVTVLVCKGILPEYRLEIVGPCDSLGKRFDRQTKQSQLRPAAPLPPPVGQPSMTDLPRRAGAGSSTFMPLAAPGDHLHTGQQLLRGLPRFGPAFACDKWIFLLKSPSLIIIELIRALLVSNEVMKHLYQKGFKSDYWYWTNPGGIDPNEGVSSSAAIELEFYGAESSGMAGIEHQCPYEAKNEGNELNRYKDMVYDIARGTMGMVSLTKIILMQRHKGSMTFWISTISPYGRVVVDIPHNLFATGLMSMKVDYNLPQDAITSLLNIVEELTPDHVDNVHNVSRNHYKLSSAALAQLRFSGSSKTRRNSSESRESADCVVIGTGMVGLAMALAGRDVLDRKWDCENYCFMWYNAQPLAFTPPFRFFVGSSKTLVALWVGLYTSIRHL</sequence>
<dbReference type="EMBL" id="PGOL01004860">
    <property type="protein sequence ID" value="PKI36452.1"/>
    <property type="molecule type" value="Genomic_DNA"/>
</dbReference>
<evidence type="ECO:0000256" key="1">
    <source>
        <dbReference type="SAM" id="MobiDB-lite"/>
    </source>
</evidence>
<accession>A0A2I0HXM7</accession>
<comment type="caution">
    <text evidence="2">The sequence shown here is derived from an EMBL/GenBank/DDBJ whole genome shotgun (WGS) entry which is preliminary data.</text>
</comment>
<proteinExistence type="predicted"/>
<organism evidence="2 3">
    <name type="scientific">Punica granatum</name>
    <name type="common">Pomegranate</name>
    <dbReference type="NCBI Taxonomy" id="22663"/>
    <lineage>
        <taxon>Eukaryota</taxon>
        <taxon>Viridiplantae</taxon>
        <taxon>Streptophyta</taxon>
        <taxon>Embryophyta</taxon>
        <taxon>Tracheophyta</taxon>
        <taxon>Spermatophyta</taxon>
        <taxon>Magnoliopsida</taxon>
        <taxon>eudicotyledons</taxon>
        <taxon>Gunneridae</taxon>
        <taxon>Pentapetalae</taxon>
        <taxon>rosids</taxon>
        <taxon>malvids</taxon>
        <taxon>Myrtales</taxon>
        <taxon>Lythraceae</taxon>
        <taxon>Punica</taxon>
    </lineage>
</organism>
<keyword evidence="3" id="KW-1185">Reference proteome</keyword>